<protein>
    <recommendedName>
        <fullName evidence="2">Apple domain-containing protein</fullName>
    </recommendedName>
</protein>
<accession>A0A8R1DFT0</accession>
<dbReference type="PANTHER" id="PTHR47327">
    <property type="entry name" value="FI18240P1-RELATED"/>
    <property type="match status" value="1"/>
</dbReference>
<name>A0A8R1DFT0_CAEJA</name>
<keyword evidence="4" id="KW-1185">Reference proteome</keyword>
<proteinExistence type="predicted"/>
<feature type="signal peptide" evidence="1">
    <location>
        <begin position="1"/>
        <end position="17"/>
    </location>
</feature>
<dbReference type="Pfam" id="PF00024">
    <property type="entry name" value="PAN_1"/>
    <property type="match status" value="2"/>
</dbReference>
<feature type="domain" description="Apple" evidence="2">
    <location>
        <begin position="433"/>
        <end position="508"/>
    </location>
</feature>
<reference evidence="4" key="1">
    <citation type="submission" date="2010-08" db="EMBL/GenBank/DDBJ databases">
        <authorList>
            <consortium name="Caenorhabditis japonica Sequencing Consortium"/>
            <person name="Wilson R.K."/>
        </authorList>
    </citation>
    <scope>NUCLEOTIDE SEQUENCE [LARGE SCALE GENOMIC DNA]</scope>
    <source>
        <strain evidence="4">DF5081</strain>
    </source>
</reference>
<feature type="domain" description="Apple" evidence="2">
    <location>
        <begin position="592"/>
        <end position="681"/>
    </location>
</feature>
<dbReference type="Gene3D" id="3.50.4.10">
    <property type="entry name" value="Hepatocyte Growth Factor"/>
    <property type="match status" value="1"/>
</dbReference>
<dbReference type="PROSITE" id="PS50948">
    <property type="entry name" value="PAN"/>
    <property type="match status" value="3"/>
</dbReference>
<reference evidence="3" key="2">
    <citation type="submission" date="2022-06" db="UniProtKB">
        <authorList>
            <consortium name="EnsemblMetazoa"/>
        </authorList>
    </citation>
    <scope>IDENTIFICATION</scope>
    <source>
        <strain evidence="3">DF5081</strain>
    </source>
</reference>
<dbReference type="PANTHER" id="PTHR47327:SF14">
    <property type="entry name" value="APPLE DOMAIN-CONTAINING PROTEIN"/>
    <property type="match status" value="1"/>
</dbReference>
<feature type="domain" description="Apple" evidence="2">
    <location>
        <begin position="690"/>
        <end position="764"/>
    </location>
</feature>
<dbReference type="GO" id="GO:0009653">
    <property type="term" value="P:anatomical structure morphogenesis"/>
    <property type="evidence" value="ECO:0007669"/>
    <property type="project" value="TreeGrafter"/>
</dbReference>
<sequence length="788" mass="87738">MTYLFYLFFFLSPSSLAQHLSEILAQNPLLAELSMFRDAENSTIALPSSAEEFVEEDLTTKKSRSTVSDNFDERYYELNATLFDQAEPELGDLDYHDLASDSTLAPIESSPDDVDLQKAIEDEETTPFSASSTLFETPVGSTGFARSSETSSTSLYFSSTTTTPSELSEQQVEQFFIDQEPEDDVVDISIAPVDVTTASMPYISTASFQGSNYMKLLPLGTGIQTRQDENEVVQYNGKYSVSATKYYVDNRVDGEHFEDPNLENTVEDVDPFAVEREMRKVARMHAAKTQVAGQTPLSDDAGMGEIWNREPEEKAPDEETLTMDTDANGKQFETRETVYNGQKTTVKLWNKNLYGHDLMRFPGAIFDYQLHQPTDKRRAVASRIVLSSEDGDKYIAKRLRNVVDGVTNVQRTDKVVVNNDKERRTTEDVESVCFNTKRNVAIGRISPFDTEENVTKLECLIKCARTDDCTAATYSVSLATCAMYSGMSSLASTSIIRSQGHTLHRKLPKTTLRCVRMFVSKEFLPGTDGLESQEVLDLGQEEEEIEVSPPFLRLVEKDGHDTVSPASARVLFAQQRKFIKASAALVTRGARCPEGQDVVFVRSDNVEAAHHQERRSFVEITEDDCVFACLTNTRPGGGNSDCTAIEYDKKRGFCYLMSSPPGDVAMTPTPVHPVTTYEKICIQQKSANKCSGGQPIRFRQKVLIGHLVDAHSTSSAAECVDLCIEKNAIGCVSAMFYAKETTLNCILNDATHLDDAASFYDENATIVDFFAIQDCLGIREVNRRAKKR</sequence>
<dbReference type="InterPro" id="IPR052774">
    <property type="entry name" value="Celegans_DevNeuronal_Protein"/>
</dbReference>
<keyword evidence="1" id="KW-0732">Signal</keyword>
<dbReference type="InterPro" id="IPR003609">
    <property type="entry name" value="Pan_app"/>
</dbReference>
<dbReference type="EnsemblMetazoa" id="CJA00722b.1">
    <property type="protein sequence ID" value="CJA00722b.1"/>
    <property type="gene ID" value="WBGene00119926"/>
</dbReference>
<dbReference type="SUPFAM" id="SSF57414">
    <property type="entry name" value="Hairpin loop containing domain-like"/>
    <property type="match status" value="1"/>
</dbReference>
<organism evidence="3 4">
    <name type="scientific">Caenorhabditis japonica</name>
    <dbReference type="NCBI Taxonomy" id="281687"/>
    <lineage>
        <taxon>Eukaryota</taxon>
        <taxon>Metazoa</taxon>
        <taxon>Ecdysozoa</taxon>
        <taxon>Nematoda</taxon>
        <taxon>Chromadorea</taxon>
        <taxon>Rhabditida</taxon>
        <taxon>Rhabditina</taxon>
        <taxon>Rhabditomorpha</taxon>
        <taxon>Rhabditoidea</taxon>
        <taxon>Rhabditidae</taxon>
        <taxon>Peloderinae</taxon>
        <taxon>Caenorhabditis</taxon>
    </lineage>
</organism>
<dbReference type="Proteomes" id="UP000005237">
    <property type="component" value="Unassembled WGS sequence"/>
</dbReference>
<dbReference type="AlphaFoldDB" id="A0A8R1DFT0"/>
<evidence type="ECO:0000259" key="2">
    <source>
        <dbReference type="PROSITE" id="PS50948"/>
    </source>
</evidence>
<feature type="chain" id="PRO_5035810209" description="Apple domain-containing protein" evidence="1">
    <location>
        <begin position="18"/>
        <end position="788"/>
    </location>
</feature>
<evidence type="ECO:0000313" key="3">
    <source>
        <dbReference type="EnsemblMetazoa" id="CJA00722b.1"/>
    </source>
</evidence>
<evidence type="ECO:0000256" key="1">
    <source>
        <dbReference type="SAM" id="SignalP"/>
    </source>
</evidence>
<dbReference type="SMART" id="SM00473">
    <property type="entry name" value="PAN_AP"/>
    <property type="match status" value="3"/>
</dbReference>
<evidence type="ECO:0000313" key="4">
    <source>
        <dbReference type="Proteomes" id="UP000005237"/>
    </source>
</evidence>